<dbReference type="Pfam" id="PF09752">
    <property type="entry name" value="ABHD18"/>
    <property type="match status" value="1"/>
</dbReference>
<dbReference type="Proteomes" id="UP000195557">
    <property type="component" value="Unassembled WGS sequence"/>
</dbReference>
<dbReference type="InterPro" id="IPR029058">
    <property type="entry name" value="AB_hydrolase_fold"/>
</dbReference>
<dbReference type="PANTHER" id="PTHR13617">
    <property type="entry name" value="PROTEIN ABHD18"/>
    <property type="match status" value="1"/>
</dbReference>
<reference evidence="1" key="2">
    <citation type="journal article" date="2014" name="BMC Genomics">
        <title>An improved genome of the model marine alga Ostreococcus tauri unfolds by assessing Illumina de novo assemblies.</title>
        <authorList>
            <person name="Blanc-Mathieu R."/>
            <person name="Verhelst B."/>
            <person name="Derelle E."/>
            <person name="Rombauts S."/>
            <person name="Bouget F.Y."/>
            <person name="Carre I."/>
            <person name="Chateau A."/>
            <person name="Eyre-Walker A."/>
            <person name="Grimsley N."/>
            <person name="Moreau H."/>
            <person name="Piegu B."/>
            <person name="Rivals E."/>
            <person name="Schackwitz W."/>
            <person name="Van de Peer Y."/>
            <person name="Piganeau G."/>
        </authorList>
    </citation>
    <scope>NUCLEOTIDE SEQUENCE</scope>
    <source>
        <strain evidence="1">RCC4221</strain>
    </source>
</reference>
<evidence type="ECO:0000313" key="1">
    <source>
        <dbReference type="EMBL" id="CAL57049.1"/>
    </source>
</evidence>
<dbReference type="InterPro" id="IPR019149">
    <property type="entry name" value="ABHD18"/>
</dbReference>
<dbReference type="SUPFAM" id="SSF53474">
    <property type="entry name" value="alpha/beta-Hydrolases"/>
    <property type="match status" value="1"/>
</dbReference>
<dbReference type="PANTHER" id="PTHR13617:SF14">
    <property type="entry name" value="PROTEIN ABHD18"/>
    <property type="match status" value="1"/>
</dbReference>
<accession>Q00VQ9</accession>
<evidence type="ECO:0000313" key="3">
    <source>
        <dbReference type="Proteomes" id="UP000009170"/>
    </source>
</evidence>
<sequence length="396" mass="43204">MAAVLDHVFEFVGRNLVSSRSKTRFFHEGWGDLAHAKAVALRSLEYFDSVALSSGQLERGDVQDASRTRSGIEIDWGRDVDADDGYGVDVIRQDASFESPFADMLPAESRRVLFARLRPGRGGDARKDGARRVAILLPCTGDIDEWYRRSIARELLESGVECVIPTIAYYGARAPRGQWRHVIRTVSEAKIQLSVTPVEMMEIARAVMEESGPGTELCLAGVSLGGTMSALTACALARNAVDADSTSVCCIAAANDCTPYTDGSIETRLAWDVLCEQLATKSDEAAAVEAAACWGGHEKGATKEQAREAFLEAMSELNMQALVVEKSVRSAVFITAKNDRFVGNTTEAIAETLQTMATDSNGYWREDFDGGHLQFIFGRKSVIAPSIKRAFELNRK</sequence>
<evidence type="ECO:0008006" key="4">
    <source>
        <dbReference type="Google" id="ProtNLM"/>
    </source>
</evidence>
<accession>A0A454XS39</accession>
<reference evidence="2" key="3">
    <citation type="submission" date="2017-04" db="EMBL/GenBank/DDBJ databases">
        <title>Population genomics of picophytoplankton unveils novel chromosome hypervariability.</title>
        <authorList>
            <consortium name="DOE Joint Genome Institute"/>
            <person name="Blanc-Mathieu R."/>
            <person name="Krasovec M."/>
            <person name="Hebrard M."/>
            <person name="Yau S."/>
            <person name="Desgranges E."/>
            <person name="Martin J."/>
            <person name="Schackwitz W."/>
            <person name="Kuo A."/>
            <person name="Salin G."/>
            <person name="Donnadieu C."/>
            <person name="Desdevises Y."/>
            <person name="Sanchez-Ferandin S."/>
            <person name="Moreau H."/>
            <person name="Rivals E."/>
            <person name="Grigoriev I.V."/>
            <person name="Grimsley N."/>
            <person name="Eyre-Walker A."/>
            <person name="Piganeau G."/>
        </authorList>
    </citation>
    <scope>NUCLEOTIDE SEQUENCE [LARGE SCALE GENOMIC DNA]</scope>
    <source>
        <strain evidence="2">RCC 1115</strain>
    </source>
</reference>
<accession>A0A1Y5I991</accession>
<dbReference type="KEGG" id="ota:OT_ostta14g02640"/>
<dbReference type="Gene3D" id="3.40.50.1820">
    <property type="entry name" value="alpha/beta hydrolase"/>
    <property type="match status" value="1"/>
</dbReference>
<keyword evidence="3" id="KW-1185">Reference proteome</keyword>
<dbReference type="EMBL" id="KZ155785">
    <property type="protein sequence ID" value="OUS46066.1"/>
    <property type="molecule type" value="Genomic_DNA"/>
</dbReference>
<proteinExistence type="predicted"/>
<organism evidence="1 3">
    <name type="scientific">Ostreococcus tauri</name>
    <name type="common">Marine green alga</name>
    <dbReference type="NCBI Taxonomy" id="70448"/>
    <lineage>
        <taxon>Eukaryota</taxon>
        <taxon>Viridiplantae</taxon>
        <taxon>Chlorophyta</taxon>
        <taxon>Mamiellophyceae</taxon>
        <taxon>Mamiellales</taxon>
        <taxon>Bathycoccaceae</taxon>
        <taxon>Ostreococcus</taxon>
    </lineage>
</organism>
<dbReference type="Proteomes" id="UP000009170">
    <property type="component" value="Unassembled WGS sequence"/>
</dbReference>
<name>Q00VQ9_OSTTA</name>
<protein>
    <recommendedName>
        <fullName evidence="4">Alpha/Beta hydrolase protein</fullName>
    </recommendedName>
</protein>
<dbReference type="ESTHER" id="ostta-q00vq9">
    <property type="family name" value="ABHD18"/>
</dbReference>
<dbReference type="GeneID" id="9837779"/>
<dbReference type="AlphaFoldDB" id="Q00VQ9"/>
<dbReference type="EMBL" id="CAID01000014">
    <property type="protein sequence ID" value="CAL57049.1"/>
    <property type="molecule type" value="Genomic_DNA"/>
</dbReference>
<dbReference type="InParanoid" id="Q00VQ9"/>
<evidence type="ECO:0000313" key="2">
    <source>
        <dbReference type="EMBL" id="OUS46066.1"/>
    </source>
</evidence>
<gene>
    <name evidence="2" type="ORF">BE221DRAFT_206190</name>
    <name evidence="1" type="ORF">OT_ostta14g02640</name>
</gene>
<reference evidence="1 3" key="1">
    <citation type="journal article" date="2006" name="Proc. Natl. Acad. Sci. U.S.A.">
        <title>Genome analysis of the smallest free-living eukaryote Ostreococcus tauri unveils many unique features.</title>
        <authorList>
            <person name="Derelle E."/>
            <person name="Ferraz C."/>
            <person name="Rombauts S."/>
            <person name="Rouze P."/>
            <person name="Worden A.Z."/>
            <person name="Robbens S."/>
            <person name="Partensky F."/>
            <person name="Degroeve S."/>
            <person name="Echeynie S."/>
            <person name="Cooke R."/>
            <person name="Saeys Y."/>
            <person name="Wuyts J."/>
            <person name="Jabbari K."/>
            <person name="Bowler C."/>
            <person name="Panaud O."/>
            <person name="Piegu B."/>
            <person name="Ball S.G."/>
            <person name="Ral J.-P."/>
            <person name="Bouget F.-Y."/>
            <person name="Piganeau G."/>
            <person name="De Baets B."/>
            <person name="Picard A."/>
            <person name="Delseny M."/>
            <person name="Demaille J."/>
            <person name="Van de Peer Y."/>
            <person name="Moreau H."/>
        </authorList>
    </citation>
    <scope>NUCLEOTIDE SEQUENCE [LARGE SCALE GENOMIC DNA]</scope>
    <source>
        <strain evidence="1 3">OTTH0595</strain>
    </source>
</reference>
<dbReference type="RefSeq" id="XP_003083094.1">
    <property type="nucleotide sequence ID" value="XM_003083046.1"/>
</dbReference>